<comment type="caution">
    <text evidence="2">The sequence shown here is derived from an EMBL/GenBank/DDBJ whole genome shotgun (WGS) entry which is preliminary data.</text>
</comment>
<organism evidence="2 3">
    <name type="scientific">Mycena rosella</name>
    <name type="common">Pink bonnet</name>
    <name type="synonym">Agaricus rosellus</name>
    <dbReference type="NCBI Taxonomy" id="1033263"/>
    <lineage>
        <taxon>Eukaryota</taxon>
        <taxon>Fungi</taxon>
        <taxon>Dikarya</taxon>
        <taxon>Basidiomycota</taxon>
        <taxon>Agaricomycotina</taxon>
        <taxon>Agaricomycetes</taxon>
        <taxon>Agaricomycetidae</taxon>
        <taxon>Agaricales</taxon>
        <taxon>Marasmiineae</taxon>
        <taxon>Mycenaceae</taxon>
        <taxon>Mycena</taxon>
    </lineage>
</organism>
<evidence type="ECO:0000313" key="3">
    <source>
        <dbReference type="Proteomes" id="UP001221757"/>
    </source>
</evidence>
<gene>
    <name evidence="2" type="ORF">B0H17DRAFT_1138034</name>
</gene>
<dbReference type="AlphaFoldDB" id="A0AAD7D742"/>
<name>A0AAD7D742_MYCRO</name>
<feature type="region of interest" description="Disordered" evidence="1">
    <location>
        <begin position="510"/>
        <end position="531"/>
    </location>
</feature>
<reference evidence="2" key="1">
    <citation type="submission" date="2023-03" db="EMBL/GenBank/DDBJ databases">
        <title>Massive genome expansion in bonnet fungi (Mycena s.s.) driven by repeated elements and novel gene families across ecological guilds.</title>
        <authorList>
            <consortium name="Lawrence Berkeley National Laboratory"/>
            <person name="Harder C.B."/>
            <person name="Miyauchi S."/>
            <person name="Viragh M."/>
            <person name="Kuo A."/>
            <person name="Thoen E."/>
            <person name="Andreopoulos B."/>
            <person name="Lu D."/>
            <person name="Skrede I."/>
            <person name="Drula E."/>
            <person name="Henrissat B."/>
            <person name="Morin E."/>
            <person name="Kohler A."/>
            <person name="Barry K."/>
            <person name="LaButti K."/>
            <person name="Morin E."/>
            <person name="Salamov A."/>
            <person name="Lipzen A."/>
            <person name="Mereny Z."/>
            <person name="Hegedus B."/>
            <person name="Baldrian P."/>
            <person name="Stursova M."/>
            <person name="Weitz H."/>
            <person name="Taylor A."/>
            <person name="Grigoriev I.V."/>
            <person name="Nagy L.G."/>
            <person name="Martin F."/>
            <person name="Kauserud H."/>
        </authorList>
    </citation>
    <scope>NUCLEOTIDE SEQUENCE</scope>
    <source>
        <strain evidence="2">CBHHK067</strain>
    </source>
</reference>
<protein>
    <submittedName>
        <fullName evidence="2">Uncharacterized protein</fullName>
    </submittedName>
</protein>
<accession>A0AAD7D742</accession>
<dbReference type="Proteomes" id="UP001221757">
    <property type="component" value="Unassembled WGS sequence"/>
</dbReference>
<evidence type="ECO:0000256" key="1">
    <source>
        <dbReference type="SAM" id="MobiDB-lite"/>
    </source>
</evidence>
<proteinExistence type="predicted"/>
<feature type="compositionally biased region" description="Low complexity" evidence="1">
    <location>
        <begin position="74"/>
        <end position="84"/>
    </location>
</feature>
<feature type="region of interest" description="Disordered" evidence="1">
    <location>
        <begin position="486"/>
        <end position="505"/>
    </location>
</feature>
<dbReference type="EMBL" id="JARKIE010000112">
    <property type="protein sequence ID" value="KAJ7682987.1"/>
    <property type="molecule type" value="Genomic_DNA"/>
</dbReference>
<sequence length="686" mass="75042">MDIRLLDLEVLMHVVPQTLWLHGTAKRATLLGGGESGLYNERMPVRVWAPITSVPGYNFKTADLKSAHLGCGHTTTSSDSSPPTMQHQTKQEPDAVTLVTTVVTQLFDTLAKSGDNASVTLTAEWKTVGQTGNTEKGTPEINKTMVWIGRDDGELRQKDGKGKGLIQGEQELARETGALLGSLASLHKTKNCCHRRMQERQGQWVHNLPCRRMRTPLGPLQQQLSVTTMEHLLAMRRDSFSAYVSSARREGAEMAEVGVGSDDEGARGRDGIAKGGSALNARVDLHGGEQEVLLPGSVKTKDMCDEGLGCHLFVGVLSLPRFEGVLVLTQPSIDDGSRLGDESKGDGRSSCEPGKMLCNGVRGDSSTDGSNVAIDVGSVDCGTPEINKTTVWIGRANGKLRQEDGKGKVTLAYIQGRNLRKHMEEWHRANPGQIAAPQMMVDTHANYSYAQLLNHLIIKERQKCLDKENRVLENMRQAQYALQTRAQARRAAKAGGPIDEPEQLIRMQRHTKKPYSDRRPWTQPATPGPGTAALTTLKYDQAAFTTHVHRHTACSGHICAPQHDRISGLDLSSGAQPLSTVNSTRNPRARTCVPIGLGLHLSKGATNTAVFCLVFGLAPVHPLIWVLIKARNPEYEHISRLTFRHFGLLVCSHPKYECVGPWEMVMDCSLGSSQYTRAPEAVLQQV</sequence>
<feature type="region of interest" description="Disordered" evidence="1">
    <location>
        <begin position="70"/>
        <end position="92"/>
    </location>
</feature>
<keyword evidence="3" id="KW-1185">Reference proteome</keyword>
<evidence type="ECO:0000313" key="2">
    <source>
        <dbReference type="EMBL" id="KAJ7682987.1"/>
    </source>
</evidence>